<protein>
    <recommendedName>
        <fullName evidence="2">Glycosyltransferase</fullName>
    </recommendedName>
</protein>
<sequence length="338" mass="38712">MRILVICFSFNKQRMAGDPSVWYRCSNFAERMHDRGIICDLVSEDEMDRVVEFLPYYSKVIFFRPRHSATLTDVLSGCWKLGIDTVASYDDLIFDPSTYSISSTLKSAARKDLIHSRYKDWANAFDLFDRFIVSTEFLKKQVLSLNPKADVYVIDNILSKDMEHNISVWSKNKKDELSIGYFGGGLSHKDDILMVRDELISTCNELNAKVYLPKTLNEAVNLPENIVVSFERLNYAEMLKLCSKMHVCIAPLVLDDNSKAKSAIKYTESIACRNPLVATYIDAYESYSNSHTLFEANSNWGQKISEALHSNFTEQDYLEGMNILESRFSNSCNLFLES</sequence>
<gene>
    <name evidence="1" type="ORF">VP269_00035</name>
</gene>
<evidence type="ECO:0000313" key="1">
    <source>
        <dbReference type="EMBL" id="QOS28063.1"/>
    </source>
</evidence>
<dbReference type="EMBL" id="MT898364">
    <property type="protein sequence ID" value="QOS28063.1"/>
    <property type="molecule type" value="Genomic_DNA"/>
</dbReference>
<dbReference type="Gene3D" id="3.40.50.2000">
    <property type="entry name" value="Glycogen Phosphorylase B"/>
    <property type="match status" value="1"/>
</dbReference>
<name>A0A7M1WLY2_VIBPH</name>
<reference evidence="1" key="1">
    <citation type="submission" date="2020-08" db="EMBL/GenBank/DDBJ databases">
        <title>Genetic structure, function and evolution of capsule biosynthesis loci in Vibrio parahaemolyticus.</title>
        <authorList>
            <person name="Li L."/>
            <person name="Bian S."/>
        </authorList>
    </citation>
    <scope>NUCLEOTIDE SEQUENCE</scope>
    <source>
        <strain evidence="1">VP269</strain>
    </source>
</reference>
<dbReference type="AlphaFoldDB" id="A0A7M1WLY2"/>
<accession>A0A7M1WLY2</accession>
<evidence type="ECO:0008006" key="2">
    <source>
        <dbReference type="Google" id="ProtNLM"/>
    </source>
</evidence>
<proteinExistence type="predicted"/>
<organism evidence="1">
    <name type="scientific">Vibrio parahaemolyticus</name>
    <dbReference type="NCBI Taxonomy" id="670"/>
    <lineage>
        <taxon>Bacteria</taxon>
        <taxon>Pseudomonadati</taxon>
        <taxon>Pseudomonadota</taxon>
        <taxon>Gammaproteobacteria</taxon>
        <taxon>Vibrionales</taxon>
        <taxon>Vibrionaceae</taxon>
        <taxon>Vibrio</taxon>
    </lineage>
</organism>